<dbReference type="STRING" id="7217.B3M092"/>
<feature type="compositionally biased region" description="Basic and acidic residues" evidence="1">
    <location>
        <begin position="413"/>
        <end position="426"/>
    </location>
</feature>
<evidence type="ECO:0000256" key="1">
    <source>
        <dbReference type="SAM" id="MobiDB-lite"/>
    </source>
</evidence>
<reference evidence="2 3" key="1">
    <citation type="journal article" date="2007" name="Nature">
        <title>Evolution of genes and genomes on the Drosophila phylogeny.</title>
        <authorList>
            <consortium name="Drosophila 12 Genomes Consortium"/>
            <person name="Clark A.G."/>
            <person name="Eisen M.B."/>
            <person name="Smith D.R."/>
            <person name="Bergman C.M."/>
            <person name="Oliver B."/>
            <person name="Markow T.A."/>
            <person name="Kaufman T.C."/>
            <person name="Kellis M."/>
            <person name="Gelbart W."/>
            <person name="Iyer V.N."/>
            <person name="Pollard D.A."/>
            <person name="Sackton T.B."/>
            <person name="Larracuente A.M."/>
            <person name="Singh N.D."/>
            <person name="Abad J.P."/>
            <person name="Abt D.N."/>
            <person name="Adryan B."/>
            <person name="Aguade M."/>
            <person name="Akashi H."/>
            <person name="Anderson W.W."/>
            <person name="Aquadro C.F."/>
            <person name="Ardell D.H."/>
            <person name="Arguello R."/>
            <person name="Artieri C.G."/>
            <person name="Barbash D.A."/>
            <person name="Barker D."/>
            <person name="Barsanti P."/>
            <person name="Batterham P."/>
            <person name="Batzoglou S."/>
            <person name="Begun D."/>
            <person name="Bhutkar A."/>
            <person name="Blanco E."/>
            <person name="Bosak S.A."/>
            <person name="Bradley R.K."/>
            <person name="Brand A.D."/>
            <person name="Brent M.R."/>
            <person name="Brooks A.N."/>
            <person name="Brown R.H."/>
            <person name="Butlin R.K."/>
            <person name="Caggese C."/>
            <person name="Calvi B.R."/>
            <person name="Bernardo de Carvalho A."/>
            <person name="Caspi A."/>
            <person name="Castrezana S."/>
            <person name="Celniker S.E."/>
            <person name="Chang J.L."/>
            <person name="Chapple C."/>
            <person name="Chatterji S."/>
            <person name="Chinwalla A."/>
            <person name="Civetta A."/>
            <person name="Clifton S.W."/>
            <person name="Comeron J.M."/>
            <person name="Costello J.C."/>
            <person name="Coyne J.A."/>
            <person name="Daub J."/>
            <person name="David R.G."/>
            <person name="Delcher A.L."/>
            <person name="Delehaunty K."/>
            <person name="Do C.B."/>
            <person name="Ebling H."/>
            <person name="Edwards K."/>
            <person name="Eickbush T."/>
            <person name="Evans J.D."/>
            <person name="Filipski A."/>
            <person name="Findeiss S."/>
            <person name="Freyhult E."/>
            <person name="Fulton L."/>
            <person name="Fulton R."/>
            <person name="Garcia A.C."/>
            <person name="Gardiner A."/>
            <person name="Garfield D.A."/>
            <person name="Garvin B.E."/>
            <person name="Gibson G."/>
            <person name="Gilbert D."/>
            <person name="Gnerre S."/>
            <person name="Godfrey J."/>
            <person name="Good R."/>
            <person name="Gotea V."/>
            <person name="Gravely B."/>
            <person name="Greenberg A.J."/>
            <person name="Griffiths-Jones S."/>
            <person name="Gross S."/>
            <person name="Guigo R."/>
            <person name="Gustafson E.A."/>
            <person name="Haerty W."/>
            <person name="Hahn M.W."/>
            <person name="Halligan D.L."/>
            <person name="Halpern A.L."/>
            <person name="Halter G.M."/>
            <person name="Han M.V."/>
            <person name="Heger A."/>
            <person name="Hillier L."/>
            <person name="Hinrichs A.S."/>
            <person name="Holmes I."/>
            <person name="Hoskins R.A."/>
            <person name="Hubisz M.J."/>
            <person name="Hultmark D."/>
            <person name="Huntley M.A."/>
            <person name="Jaffe D.B."/>
            <person name="Jagadeeshan S."/>
            <person name="Jeck W.R."/>
            <person name="Johnson J."/>
            <person name="Jones C.D."/>
            <person name="Jordan W.C."/>
            <person name="Karpen G.H."/>
            <person name="Kataoka E."/>
            <person name="Keightley P.D."/>
            <person name="Kheradpour P."/>
            <person name="Kirkness E.F."/>
            <person name="Koerich L.B."/>
            <person name="Kristiansen K."/>
            <person name="Kudrna D."/>
            <person name="Kulathinal R.J."/>
            <person name="Kumar S."/>
            <person name="Kwok R."/>
            <person name="Lander E."/>
            <person name="Langley C.H."/>
            <person name="Lapoint R."/>
            <person name="Lazzaro B.P."/>
            <person name="Lee S.J."/>
            <person name="Levesque L."/>
            <person name="Li R."/>
            <person name="Lin C.F."/>
            <person name="Lin M.F."/>
            <person name="Lindblad-Toh K."/>
            <person name="Llopart A."/>
            <person name="Long M."/>
            <person name="Low L."/>
            <person name="Lozovsky E."/>
            <person name="Lu J."/>
            <person name="Luo M."/>
            <person name="Machado C.A."/>
            <person name="Makalowski W."/>
            <person name="Marzo M."/>
            <person name="Matsuda M."/>
            <person name="Matzkin L."/>
            <person name="McAllister B."/>
            <person name="McBride C.S."/>
            <person name="McKernan B."/>
            <person name="McKernan K."/>
            <person name="Mendez-Lago M."/>
            <person name="Minx P."/>
            <person name="Mollenhauer M.U."/>
            <person name="Montooth K."/>
            <person name="Mount S.M."/>
            <person name="Mu X."/>
            <person name="Myers E."/>
            <person name="Negre B."/>
            <person name="Newfeld S."/>
            <person name="Nielsen R."/>
            <person name="Noor M.A."/>
            <person name="O'Grady P."/>
            <person name="Pachter L."/>
            <person name="Papaceit M."/>
            <person name="Parisi M.J."/>
            <person name="Parisi M."/>
            <person name="Parts L."/>
            <person name="Pedersen J.S."/>
            <person name="Pesole G."/>
            <person name="Phillippy A.M."/>
            <person name="Ponting C.P."/>
            <person name="Pop M."/>
            <person name="Porcelli D."/>
            <person name="Powell J.R."/>
            <person name="Prohaska S."/>
            <person name="Pruitt K."/>
            <person name="Puig M."/>
            <person name="Quesneville H."/>
            <person name="Ram K.R."/>
            <person name="Rand D."/>
            <person name="Rasmussen M.D."/>
            <person name="Reed L.K."/>
            <person name="Reenan R."/>
            <person name="Reily A."/>
            <person name="Remington K.A."/>
            <person name="Rieger T.T."/>
            <person name="Ritchie M.G."/>
            <person name="Robin C."/>
            <person name="Rogers Y.H."/>
            <person name="Rohde C."/>
            <person name="Rozas J."/>
            <person name="Rubenfield M.J."/>
            <person name="Ruiz A."/>
            <person name="Russo S."/>
            <person name="Salzberg S.L."/>
            <person name="Sanchez-Gracia A."/>
            <person name="Saranga D.J."/>
            <person name="Sato H."/>
            <person name="Schaeffer S.W."/>
            <person name="Schatz M.C."/>
            <person name="Schlenke T."/>
            <person name="Schwartz R."/>
            <person name="Segarra C."/>
            <person name="Singh R.S."/>
            <person name="Sirot L."/>
            <person name="Sirota M."/>
            <person name="Sisneros N.B."/>
            <person name="Smith C.D."/>
            <person name="Smith T.F."/>
            <person name="Spieth J."/>
            <person name="Stage D.E."/>
            <person name="Stark A."/>
            <person name="Stephan W."/>
            <person name="Strausberg R.L."/>
            <person name="Strempel S."/>
            <person name="Sturgill D."/>
            <person name="Sutton G."/>
            <person name="Sutton G.G."/>
            <person name="Tao W."/>
            <person name="Teichmann S."/>
            <person name="Tobari Y.N."/>
            <person name="Tomimura Y."/>
            <person name="Tsolas J.M."/>
            <person name="Valente V.L."/>
            <person name="Venter E."/>
            <person name="Venter J.C."/>
            <person name="Vicario S."/>
            <person name="Vieira F.G."/>
            <person name="Vilella A.J."/>
            <person name="Villasante A."/>
            <person name="Walenz B."/>
            <person name="Wang J."/>
            <person name="Wasserman M."/>
            <person name="Watts T."/>
            <person name="Wilson D."/>
            <person name="Wilson R.K."/>
            <person name="Wing R.A."/>
            <person name="Wolfner M.F."/>
            <person name="Wong A."/>
            <person name="Wong G.K."/>
            <person name="Wu C.I."/>
            <person name="Wu G."/>
            <person name="Yamamoto D."/>
            <person name="Yang H.P."/>
            <person name="Yang S.P."/>
            <person name="Yorke J.A."/>
            <person name="Yoshida K."/>
            <person name="Zdobnov E."/>
            <person name="Zhang P."/>
            <person name="Zhang Y."/>
            <person name="Zimin A.V."/>
            <person name="Baldwin J."/>
            <person name="Abdouelleil A."/>
            <person name="Abdulkadir J."/>
            <person name="Abebe A."/>
            <person name="Abera B."/>
            <person name="Abreu J."/>
            <person name="Acer S.C."/>
            <person name="Aftuck L."/>
            <person name="Alexander A."/>
            <person name="An P."/>
            <person name="Anderson E."/>
            <person name="Anderson S."/>
            <person name="Arachi H."/>
            <person name="Azer M."/>
            <person name="Bachantsang P."/>
            <person name="Barry A."/>
            <person name="Bayul T."/>
            <person name="Berlin A."/>
            <person name="Bessette D."/>
            <person name="Bloom T."/>
            <person name="Blye J."/>
            <person name="Boguslavskiy L."/>
            <person name="Bonnet C."/>
            <person name="Boukhgalter B."/>
            <person name="Bourzgui I."/>
            <person name="Brown A."/>
            <person name="Cahill P."/>
            <person name="Channer S."/>
            <person name="Cheshatsang Y."/>
            <person name="Chuda L."/>
            <person name="Citroen M."/>
            <person name="Collymore A."/>
            <person name="Cooke P."/>
            <person name="Costello M."/>
            <person name="D'Aco K."/>
            <person name="Daza R."/>
            <person name="De Haan G."/>
            <person name="DeGray S."/>
            <person name="DeMaso C."/>
            <person name="Dhargay N."/>
            <person name="Dooley K."/>
            <person name="Dooley E."/>
            <person name="Doricent M."/>
            <person name="Dorje P."/>
            <person name="Dorjee K."/>
            <person name="Dupes A."/>
            <person name="Elong R."/>
            <person name="Falk J."/>
            <person name="Farina A."/>
            <person name="Faro S."/>
            <person name="Ferguson D."/>
            <person name="Fisher S."/>
            <person name="Foley C.D."/>
            <person name="Franke A."/>
            <person name="Friedrich D."/>
            <person name="Gadbois L."/>
            <person name="Gearin G."/>
            <person name="Gearin C.R."/>
            <person name="Giannoukos G."/>
            <person name="Goode T."/>
            <person name="Graham J."/>
            <person name="Grandbois E."/>
            <person name="Grewal S."/>
            <person name="Gyaltsen K."/>
            <person name="Hafez N."/>
            <person name="Hagos B."/>
            <person name="Hall J."/>
            <person name="Henson C."/>
            <person name="Hollinger A."/>
            <person name="Honan T."/>
            <person name="Huard M.D."/>
            <person name="Hughes L."/>
            <person name="Hurhula B."/>
            <person name="Husby M.E."/>
            <person name="Kamat A."/>
            <person name="Kanga B."/>
            <person name="Kashin S."/>
            <person name="Khazanovich D."/>
            <person name="Kisner P."/>
            <person name="Lance K."/>
            <person name="Lara M."/>
            <person name="Lee W."/>
            <person name="Lennon N."/>
            <person name="Letendre F."/>
            <person name="LeVine R."/>
            <person name="Lipovsky A."/>
            <person name="Liu X."/>
            <person name="Liu J."/>
            <person name="Liu S."/>
            <person name="Lokyitsang T."/>
            <person name="Lokyitsang Y."/>
            <person name="Lubonja R."/>
            <person name="Lui A."/>
            <person name="MacDonald P."/>
            <person name="Magnisalis V."/>
            <person name="Maru K."/>
            <person name="Matthews C."/>
            <person name="McCusker W."/>
            <person name="McDonough S."/>
            <person name="Mehta T."/>
            <person name="Meldrim J."/>
            <person name="Meneus L."/>
            <person name="Mihai O."/>
            <person name="Mihalev A."/>
            <person name="Mihova T."/>
            <person name="Mittelman R."/>
            <person name="Mlenga V."/>
            <person name="Montmayeur A."/>
            <person name="Mulrain L."/>
            <person name="Navidi A."/>
            <person name="Naylor J."/>
            <person name="Negash T."/>
            <person name="Nguyen T."/>
            <person name="Nguyen N."/>
            <person name="Nicol R."/>
            <person name="Norbu C."/>
            <person name="Norbu N."/>
            <person name="Novod N."/>
            <person name="O'Neill B."/>
            <person name="Osman S."/>
            <person name="Markiewicz E."/>
            <person name="Oyono O.L."/>
            <person name="Patti C."/>
            <person name="Phunkhang P."/>
            <person name="Pierre F."/>
            <person name="Priest M."/>
            <person name="Raghuraman S."/>
            <person name="Rege F."/>
            <person name="Reyes R."/>
            <person name="Rise C."/>
            <person name="Rogov P."/>
            <person name="Ross K."/>
            <person name="Ryan E."/>
            <person name="Settipalli S."/>
            <person name="Shea T."/>
            <person name="Sherpa N."/>
            <person name="Shi L."/>
            <person name="Shih D."/>
            <person name="Sparrow T."/>
            <person name="Spaulding J."/>
            <person name="Stalker J."/>
            <person name="Stange-Thomann N."/>
            <person name="Stavropoulos S."/>
            <person name="Stone C."/>
            <person name="Strader C."/>
            <person name="Tesfaye S."/>
            <person name="Thomson T."/>
            <person name="Thoulutsang Y."/>
            <person name="Thoulutsang D."/>
            <person name="Topham K."/>
            <person name="Topping I."/>
            <person name="Tsamla T."/>
            <person name="Vassiliev H."/>
            <person name="Vo A."/>
            <person name="Wangchuk T."/>
            <person name="Wangdi T."/>
            <person name="Weiand M."/>
            <person name="Wilkinson J."/>
            <person name="Wilson A."/>
            <person name="Yadav S."/>
            <person name="Young G."/>
            <person name="Yu Q."/>
            <person name="Zembek L."/>
            <person name="Zhong D."/>
            <person name="Zimmer A."/>
            <person name="Zwirko Z."/>
            <person name="Jaffe D.B."/>
            <person name="Alvarez P."/>
            <person name="Brockman W."/>
            <person name="Butler J."/>
            <person name="Chin C."/>
            <person name="Gnerre S."/>
            <person name="Grabherr M."/>
            <person name="Kleber M."/>
            <person name="Mauceli E."/>
            <person name="MacCallum I."/>
        </authorList>
    </citation>
    <scope>NUCLEOTIDE SEQUENCE [LARGE SCALE GENOMIC DNA]</scope>
    <source>
        <strain evidence="3">Tucson 14024-0371.13</strain>
    </source>
</reference>
<evidence type="ECO:0000313" key="3">
    <source>
        <dbReference type="Proteomes" id="UP000007801"/>
    </source>
</evidence>
<dbReference type="EMBL" id="CH902617">
    <property type="protein sequence ID" value="EDV42049.1"/>
    <property type="molecule type" value="Genomic_DNA"/>
</dbReference>
<dbReference type="AlphaFoldDB" id="B3M092"/>
<feature type="region of interest" description="Disordered" evidence="1">
    <location>
        <begin position="298"/>
        <end position="330"/>
    </location>
</feature>
<proteinExistence type="predicted"/>
<accession>B3M092</accession>
<feature type="region of interest" description="Disordered" evidence="1">
    <location>
        <begin position="406"/>
        <end position="426"/>
    </location>
</feature>
<dbReference type="FunCoup" id="B3M092">
    <property type="interactions" value="2"/>
</dbReference>
<dbReference type="HOGENOM" id="CLU_553505_0_0_1"/>
<dbReference type="PhylomeDB" id="B3M092"/>
<organism evidence="2 3">
    <name type="scientific">Drosophila ananassae</name>
    <name type="common">Fruit fly</name>
    <dbReference type="NCBI Taxonomy" id="7217"/>
    <lineage>
        <taxon>Eukaryota</taxon>
        <taxon>Metazoa</taxon>
        <taxon>Ecdysozoa</taxon>
        <taxon>Arthropoda</taxon>
        <taxon>Hexapoda</taxon>
        <taxon>Insecta</taxon>
        <taxon>Pterygota</taxon>
        <taxon>Neoptera</taxon>
        <taxon>Endopterygota</taxon>
        <taxon>Diptera</taxon>
        <taxon>Brachycera</taxon>
        <taxon>Muscomorpha</taxon>
        <taxon>Ephydroidea</taxon>
        <taxon>Drosophilidae</taxon>
        <taxon>Drosophila</taxon>
        <taxon>Sophophora</taxon>
    </lineage>
</organism>
<gene>
    <name evidence="2" type="primary">Dana\GF17198</name>
    <name evidence="2" type="synonym">dana_GLEANR_18464</name>
    <name evidence="2" type="ORF">GF17198</name>
</gene>
<evidence type="ECO:0000313" key="2">
    <source>
        <dbReference type="EMBL" id="EDV42049.1"/>
    </source>
</evidence>
<protein>
    <submittedName>
        <fullName evidence="2">Uncharacterized protein</fullName>
    </submittedName>
</protein>
<keyword evidence="3" id="KW-1185">Reference proteome</keyword>
<dbReference type="InParanoid" id="B3M092"/>
<dbReference type="OrthoDB" id="8040827at2759"/>
<dbReference type="OMA" id="LLTDCIK"/>
<dbReference type="Proteomes" id="UP000007801">
    <property type="component" value="Unassembled WGS sequence"/>
</dbReference>
<dbReference type="eggNOG" id="KOG1192">
    <property type="taxonomic scope" value="Eukaryota"/>
</dbReference>
<name>B3M092_DROAN</name>
<dbReference type="GeneID" id="6499985"/>
<dbReference type="KEGG" id="dan:6499985"/>
<sequence>MSNSLAFKKIHHVLVVLSDTKRLNYIEENHLNGEIKVLDNRTMLVRLPNTSLKVEAIDDSPRYYRQLEFDAIGYDFEPQLRLELNGFMGQMFRQRCHGSLLRLTSQRTHNPNLLTRLLVTEVDKLMVDLRSRIRAINVDYFDVRKFDMVNLLVDPASVANRQRLLQSGKSMQSTRELFQWLVNDFSTIRARGMGDDYLDFEFIFRDSQQNQHKIHLAIFQIFSSELRPDVADFFKNLHQGRQGKSTLLNDCLKESFDVKCPIPAVVMFELPMALDLSDTRRKILKLADSAYSALSKSQKPPVLLPKPEPKHMSHSSTSLGKVIHPPSARTSVKSVPDCSLFHWRRTAKFSEEDYNGLAYWYGRIDSKFAELKLAMEDHFKNMYKKKLSEIRSELRSIHEDMVTGLLDDQCGGDGERAQRDSDDGETNRETYEELLKLFQKLASDAAKTGYASTLKVYISTKNYELTEQEKKVKQREIENLRLSLIQYITAQDSKMTEE</sequence>